<keyword evidence="1" id="KW-0472">Membrane</keyword>
<sequence>MLEQFVAVMPGTLGPALLVMCMSVMLTVGEGRDKPISSRWRLWGILIGLVAAIVFAGLRASAVINQRTFINYPVLWCCVVIDLLLIVLVFVNRLITRNWRRHAAVMHLANLVAALGIALTVFYALPDVILQLTIWVEPGDPIFTSDMLLRALGFVLGIIASAVIAAIFRTMRSTAVRPAFLSAVLVVLVIQLMQHLTGLLQIMQARTLRFPHIAFVMLAWLINNKSGLIMAQAFIFLIPAVASVVAGLRMPVSAKRLAADVNAATVRKHKAFRRRAIAAAAWSVVAMIGVTATLTLGVAAINQQPTLSPPEAYSLKDGVATIPFSQVEDGHLHRFEYKAKDGTVMRFIIIKKNGGAYGIGLDACENCGDAGYYEKDGKIICKKCEVAINLATIGFKGGCNPIPFPYKTGSGKITIQTADLDALSAHFQ</sequence>
<evidence type="ECO:0000313" key="4">
    <source>
        <dbReference type="Proteomes" id="UP000283727"/>
    </source>
</evidence>
<dbReference type="InterPro" id="IPR018758">
    <property type="entry name" value="FtrD-like"/>
</dbReference>
<dbReference type="Proteomes" id="UP000283727">
    <property type="component" value="Unassembled WGS sequence"/>
</dbReference>
<feature type="transmembrane region" description="Helical" evidence="1">
    <location>
        <begin position="103"/>
        <end position="125"/>
    </location>
</feature>
<feature type="transmembrane region" description="Helical" evidence="1">
    <location>
        <begin position="227"/>
        <end position="248"/>
    </location>
</feature>
<feature type="transmembrane region" description="Helical" evidence="1">
    <location>
        <begin position="277"/>
        <end position="301"/>
    </location>
</feature>
<evidence type="ECO:0000256" key="1">
    <source>
        <dbReference type="SAM" id="Phobius"/>
    </source>
</evidence>
<proteinExistence type="predicted"/>
<feature type="transmembrane region" description="Helical" evidence="1">
    <location>
        <begin position="180"/>
        <end position="202"/>
    </location>
</feature>
<name>A0A0H2PUD5_BIFBI</name>
<evidence type="ECO:0000313" key="3">
    <source>
        <dbReference type="EMBL" id="RHJ23970.1"/>
    </source>
</evidence>
<dbReference type="AlphaFoldDB" id="A0A0H2PUD5"/>
<feature type="transmembrane region" description="Helical" evidence="1">
    <location>
        <begin position="6"/>
        <end position="28"/>
    </location>
</feature>
<reference evidence="3 4" key="1">
    <citation type="submission" date="2018-08" db="EMBL/GenBank/DDBJ databases">
        <title>A genome reference for cultivated species of the human gut microbiota.</title>
        <authorList>
            <person name="Zou Y."/>
            <person name="Xue W."/>
            <person name="Luo G."/>
        </authorList>
    </citation>
    <scope>NUCLEOTIDE SEQUENCE [LARGE SCALE GENOMIC DNA]</scope>
    <source>
        <strain evidence="3 4">AM12-10</strain>
    </source>
</reference>
<dbReference type="Pfam" id="PF10080">
    <property type="entry name" value="FtrD-like"/>
    <property type="match status" value="1"/>
</dbReference>
<protein>
    <submittedName>
        <fullName evidence="3">DUF2318 domain-containing protein</fullName>
    </submittedName>
</protein>
<keyword evidence="1" id="KW-1133">Transmembrane helix</keyword>
<feature type="domain" description="Membrane iron-sulfur containing protein FtrD-like" evidence="2">
    <location>
        <begin position="327"/>
        <end position="427"/>
    </location>
</feature>
<feature type="transmembrane region" description="Helical" evidence="1">
    <location>
        <begin position="147"/>
        <end position="168"/>
    </location>
</feature>
<dbReference type="EMBL" id="QRLR01000002">
    <property type="protein sequence ID" value="RHJ23970.1"/>
    <property type="molecule type" value="Genomic_DNA"/>
</dbReference>
<organism evidence="3 4">
    <name type="scientific">Bifidobacterium bifidum</name>
    <dbReference type="NCBI Taxonomy" id="1681"/>
    <lineage>
        <taxon>Bacteria</taxon>
        <taxon>Bacillati</taxon>
        <taxon>Actinomycetota</taxon>
        <taxon>Actinomycetes</taxon>
        <taxon>Bifidobacteriales</taxon>
        <taxon>Bifidobacteriaceae</taxon>
        <taxon>Bifidobacterium</taxon>
    </lineage>
</organism>
<evidence type="ECO:0000259" key="2">
    <source>
        <dbReference type="Pfam" id="PF10080"/>
    </source>
</evidence>
<dbReference type="RefSeq" id="WP_013363975.1">
    <property type="nucleotide sequence ID" value="NZ_AP031420.1"/>
</dbReference>
<keyword evidence="1" id="KW-0812">Transmembrane</keyword>
<accession>A0A0H2PUD5</accession>
<comment type="caution">
    <text evidence="3">The sequence shown here is derived from an EMBL/GenBank/DDBJ whole genome shotgun (WGS) entry which is preliminary data.</text>
</comment>
<feature type="transmembrane region" description="Helical" evidence="1">
    <location>
        <begin position="40"/>
        <end position="58"/>
    </location>
</feature>
<feature type="transmembrane region" description="Helical" evidence="1">
    <location>
        <begin position="70"/>
        <end position="91"/>
    </location>
</feature>
<gene>
    <name evidence="3" type="ORF">DW137_05115</name>
</gene>